<dbReference type="Proteomes" id="UP001059836">
    <property type="component" value="Chromosome"/>
</dbReference>
<dbReference type="RefSeq" id="WP_213244200.1">
    <property type="nucleotide sequence ID" value="NZ_CP045806.1"/>
</dbReference>
<keyword evidence="1" id="KW-1133">Transmembrane helix</keyword>
<evidence type="ECO:0000313" key="2">
    <source>
        <dbReference type="EMBL" id="QHN35953.1"/>
    </source>
</evidence>
<dbReference type="EMBL" id="CP045809">
    <property type="protein sequence ID" value="QHN35953.1"/>
    <property type="molecule type" value="Genomic_DNA"/>
</dbReference>
<proteinExistence type="predicted"/>
<evidence type="ECO:0000313" key="3">
    <source>
        <dbReference type="Proteomes" id="UP001059836"/>
    </source>
</evidence>
<keyword evidence="1" id="KW-0812">Transmembrane</keyword>
<evidence type="ECO:0000256" key="1">
    <source>
        <dbReference type="SAM" id="Phobius"/>
    </source>
</evidence>
<evidence type="ECO:0008006" key="4">
    <source>
        <dbReference type="Google" id="ProtNLM"/>
    </source>
</evidence>
<sequence length="350" mass="37339">MVSGFLVGSDHARRATMRKTGLIGVIVAIAVALLFAFVIPAITPKNKDLMTVDINTAAVGSGVEHGTEVMLRGAAVGRVSHLKVNEDGSSRVTVELSKRLVEGMGEDFAVDFRPKNYFGITGITITDPGSGRAAPLRDGARVERRDAADYSMATMIERGSDVANGTLVDETITVIERMLSYSKAFEPLMHTGVVFADVVAKTQAHTPAYLLDRYNDIVTALPPFADGALAGLTSFYDSDIRLSGDTVQNNFTNTLQAISDNFFSMVGRLLKSNEANLLPWVNIIKEVGTVLPAIGEGTVTTTTVRDLMTRLNGAFGPGRDGGRNLKVNLAIEQLPSFAGPVIGLPIKAGR</sequence>
<organism evidence="2 3">
    <name type="scientific">Gordonia pseudamarae</name>
    <dbReference type="NCBI Taxonomy" id="2831662"/>
    <lineage>
        <taxon>Bacteria</taxon>
        <taxon>Bacillati</taxon>
        <taxon>Actinomycetota</taxon>
        <taxon>Actinomycetes</taxon>
        <taxon>Mycobacteriales</taxon>
        <taxon>Gordoniaceae</taxon>
        <taxon>Gordonia</taxon>
    </lineage>
</organism>
<name>A0ABX6IL39_9ACTN</name>
<protein>
    <recommendedName>
        <fullName evidence="4">Mammalian cell entry protein</fullName>
    </recommendedName>
</protein>
<keyword evidence="3" id="KW-1185">Reference proteome</keyword>
<gene>
    <name evidence="2" type="ORF">GII31_14835</name>
</gene>
<keyword evidence="1" id="KW-0472">Membrane</keyword>
<reference evidence="2" key="1">
    <citation type="journal article" date="2021" name="Nat. Microbiol.">
        <title>Cocultivation of an ultrasmall environmental parasitic bacterium with lytic ability against bacteria associated with wastewater foams.</title>
        <authorList>
            <person name="Batinovic S."/>
            <person name="Rose J.J.A."/>
            <person name="Ratcliffe J."/>
            <person name="Seviour R.J."/>
            <person name="Petrovski S."/>
        </authorList>
    </citation>
    <scope>NUCLEOTIDE SEQUENCE</scope>
    <source>
        <strain evidence="2">CON9</strain>
    </source>
</reference>
<accession>A0ABX6IL39</accession>
<feature type="transmembrane region" description="Helical" evidence="1">
    <location>
        <begin position="21"/>
        <end position="42"/>
    </location>
</feature>